<accession>A0A6M3K7Q9</accession>
<dbReference type="InterPro" id="IPR024659">
    <property type="entry name" value="Phage_coat_Gp5"/>
</dbReference>
<dbReference type="EMBL" id="MT142303">
    <property type="protein sequence ID" value="QJA77798.1"/>
    <property type="molecule type" value="Genomic_DNA"/>
</dbReference>
<protein>
    <submittedName>
        <fullName evidence="1">Putative capsid protein</fullName>
    </submittedName>
</protein>
<proteinExistence type="predicted"/>
<reference evidence="1" key="1">
    <citation type="submission" date="2020-03" db="EMBL/GenBank/DDBJ databases">
        <title>The deep terrestrial virosphere.</title>
        <authorList>
            <person name="Holmfeldt K."/>
            <person name="Nilsson E."/>
            <person name="Simone D."/>
            <person name="Lopez-Fernandez M."/>
            <person name="Wu X."/>
            <person name="de Brujin I."/>
            <person name="Lundin D."/>
            <person name="Andersson A."/>
            <person name="Bertilsson S."/>
            <person name="Dopson M."/>
        </authorList>
    </citation>
    <scope>NUCLEOTIDE SEQUENCE</scope>
    <source>
        <strain evidence="1">MM415A01210</strain>
    </source>
</reference>
<sequence>MANVFSNPTMVAAEALRHLENNCVMGKLVYRGYENEWKKRPNGWNVGATVTVKAPAYFRVSSGRDMTGLLVELKERDTTFVVNQWKNVGWTLTAEEMTLDLDKWSQRFLRPAMQTLANYIDLALLGLYKDIPNQVGTPGTTPSSFYTFAQAGARLDEEACPLDDRYCVIDPQAQAKLTDSLKGLFQQAIVSKSVEKGKIIDNFAGFKMFMSQNVNTHTVGTWAAVADIQKNLIATERDATHSLKSTGAAQTYLQGDIFTIAAVNSVNPVSGQSTGSLRQFVVNTGGVMDGAGEIAALVATPGTSPYQLNSSLAVATTWLPYQNIDTLPQDGAAVTVAGTTGLVHKVNMAFHKDCFGLVMVPIEVPASAAWKASMSHNGYTIQVLRWMDGLTYTESIRFDVLFGLKTLNPFLGCRIAG</sequence>
<dbReference type="AlphaFoldDB" id="A0A6M3K7Q9"/>
<dbReference type="Gene3D" id="2.40.30.240">
    <property type="match status" value="1"/>
</dbReference>
<name>A0A6M3K7Q9_9ZZZZ</name>
<gene>
    <name evidence="1" type="ORF">MM415A01210_0007</name>
</gene>
<dbReference type="Pfam" id="PF11651">
    <property type="entry name" value="P22_CoatProtein"/>
    <property type="match status" value="1"/>
</dbReference>
<evidence type="ECO:0000313" key="1">
    <source>
        <dbReference type="EMBL" id="QJA77798.1"/>
    </source>
</evidence>
<organism evidence="1">
    <name type="scientific">viral metagenome</name>
    <dbReference type="NCBI Taxonomy" id="1070528"/>
    <lineage>
        <taxon>unclassified sequences</taxon>
        <taxon>metagenomes</taxon>
        <taxon>organismal metagenomes</taxon>
    </lineage>
</organism>